<evidence type="ECO:0000256" key="2">
    <source>
        <dbReference type="ARBA" id="ARBA00007639"/>
    </source>
</evidence>
<dbReference type="SUPFAM" id="SSF53822">
    <property type="entry name" value="Periplasmic binding protein-like I"/>
    <property type="match status" value="1"/>
</dbReference>
<gene>
    <name evidence="6" type="ORF">F0357_19390</name>
</gene>
<evidence type="ECO:0000256" key="4">
    <source>
        <dbReference type="SAM" id="SignalP"/>
    </source>
</evidence>
<protein>
    <submittedName>
        <fullName evidence="6">Substrate-binding domain-containing protein</fullName>
    </submittedName>
</protein>
<evidence type="ECO:0000313" key="6">
    <source>
        <dbReference type="EMBL" id="MQT14780.1"/>
    </source>
</evidence>
<evidence type="ECO:0000256" key="1">
    <source>
        <dbReference type="ARBA" id="ARBA00004196"/>
    </source>
</evidence>
<comment type="similarity">
    <text evidence="2">Belongs to the bacterial solute-binding protein 2 family.</text>
</comment>
<dbReference type="GO" id="GO:0030246">
    <property type="term" value="F:carbohydrate binding"/>
    <property type="evidence" value="ECO:0007669"/>
    <property type="project" value="UniProtKB-ARBA"/>
</dbReference>
<dbReference type="RefSeq" id="WP_153488035.1">
    <property type="nucleotide sequence ID" value="NZ_VWNA01000002.1"/>
</dbReference>
<proteinExistence type="inferred from homology"/>
<dbReference type="PANTHER" id="PTHR46847">
    <property type="entry name" value="D-ALLOSE-BINDING PERIPLASMIC PROTEIN-RELATED"/>
    <property type="match status" value="1"/>
</dbReference>
<dbReference type="Pfam" id="PF13407">
    <property type="entry name" value="Peripla_BP_4"/>
    <property type="match status" value="1"/>
</dbReference>
<comment type="caution">
    <text evidence="6">The sequence shown here is derived from an EMBL/GenBank/DDBJ whole genome shotgun (WGS) entry which is preliminary data.</text>
</comment>
<evidence type="ECO:0000259" key="5">
    <source>
        <dbReference type="Pfam" id="PF13407"/>
    </source>
</evidence>
<name>A0A6A7Y672_9HYPH</name>
<dbReference type="AlphaFoldDB" id="A0A6A7Y672"/>
<evidence type="ECO:0000313" key="7">
    <source>
        <dbReference type="Proteomes" id="UP000332515"/>
    </source>
</evidence>
<comment type="subcellular location">
    <subcellularLocation>
        <location evidence="1">Cell envelope</location>
    </subcellularLocation>
</comment>
<dbReference type="Proteomes" id="UP000332515">
    <property type="component" value="Unassembled WGS sequence"/>
</dbReference>
<reference evidence="6 7" key="1">
    <citation type="submission" date="2019-09" db="EMBL/GenBank/DDBJ databases">
        <title>Segnochrobactrum spirostomi gen. nov., sp. nov., isolated from the ciliate Spirostomum cf. yagiui and description of a novel family, Segnochrobactraceae fam. nov. within the order Rhizobiales of the class Alphaproteobacteria.</title>
        <authorList>
            <person name="Akter S."/>
            <person name="Shazib S.U.A."/>
            <person name="Shin M.K."/>
        </authorList>
    </citation>
    <scope>NUCLEOTIDE SEQUENCE [LARGE SCALE GENOMIC DNA]</scope>
    <source>
        <strain evidence="6 7">Sp-1</strain>
    </source>
</reference>
<feature type="signal peptide" evidence="4">
    <location>
        <begin position="1"/>
        <end position="30"/>
    </location>
</feature>
<keyword evidence="7" id="KW-1185">Reference proteome</keyword>
<dbReference type="InterPro" id="IPR028082">
    <property type="entry name" value="Peripla_BP_I"/>
</dbReference>
<keyword evidence="3 4" id="KW-0732">Signal</keyword>
<dbReference type="Gene3D" id="3.40.50.2300">
    <property type="match status" value="2"/>
</dbReference>
<feature type="domain" description="Periplasmic binding protein" evidence="5">
    <location>
        <begin position="68"/>
        <end position="284"/>
    </location>
</feature>
<feature type="chain" id="PRO_5025596591" evidence="4">
    <location>
        <begin position="31"/>
        <end position="377"/>
    </location>
</feature>
<dbReference type="EMBL" id="VWNA01000002">
    <property type="protein sequence ID" value="MQT14780.1"/>
    <property type="molecule type" value="Genomic_DNA"/>
</dbReference>
<dbReference type="CDD" id="cd19996">
    <property type="entry name" value="PBP1_ABC_sugar_binding-like"/>
    <property type="match status" value="1"/>
</dbReference>
<sequence length="377" mass="40273">MRAHGSRARRGGSLLAVAAFCALASAAALADEAKVDLAKDKVGTPSEMQPMSKFCGTKDIKVALADGYGSNSWRKITRAEFESEAKKCPTIKEIRYTDAQGNVQKAISDIQGLVAQKFDVILVFPDGGEAVIRAMRKATSAGAVVIPYMVGAHFPGERGKDYEMVVTESVEANGRVKAQWIADHLNGKGNVIVLGGTPGNPTSAAEAVGWKEVFAKYPGIKVLEGPVTTNWDPAETQRVMSGLLAKYDKIDAVYSDYGLGSMGALRAFVAAGRPIPLWAAQDANELGCFWQEHKAQNPNFQMGNVSGRNWIVRLALRKGVAAAEGIPNDEPSIIELPLVEDTFSSDPKLQPACDKSLPPDALLSSGLSTDELKALLK</sequence>
<dbReference type="InterPro" id="IPR025997">
    <property type="entry name" value="SBP_2_dom"/>
</dbReference>
<organism evidence="6 7">
    <name type="scientific">Segnochrobactrum spirostomi</name>
    <dbReference type="NCBI Taxonomy" id="2608987"/>
    <lineage>
        <taxon>Bacteria</taxon>
        <taxon>Pseudomonadati</taxon>
        <taxon>Pseudomonadota</taxon>
        <taxon>Alphaproteobacteria</taxon>
        <taxon>Hyphomicrobiales</taxon>
        <taxon>Segnochrobactraceae</taxon>
        <taxon>Segnochrobactrum</taxon>
    </lineage>
</organism>
<accession>A0A6A7Y672</accession>
<dbReference type="PANTHER" id="PTHR46847:SF1">
    <property type="entry name" value="D-ALLOSE-BINDING PERIPLASMIC PROTEIN-RELATED"/>
    <property type="match status" value="1"/>
</dbReference>
<evidence type="ECO:0000256" key="3">
    <source>
        <dbReference type="ARBA" id="ARBA00022729"/>
    </source>
</evidence>
<dbReference type="GO" id="GO:0030313">
    <property type="term" value="C:cell envelope"/>
    <property type="evidence" value="ECO:0007669"/>
    <property type="project" value="UniProtKB-SubCell"/>
</dbReference>